<evidence type="ECO:0000259" key="7">
    <source>
        <dbReference type="Pfam" id="PF02838"/>
    </source>
</evidence>
<evidence type="ECO:0000313" key="10">
    <source>
        <dbReference type="Proteomes" id="UP000010420"/>
    </source>
</evidence>
<proteinExistence type="inferred from homology"/>
<dbReference type="GO" id="GO:0005975">
    <property type="term" value="P:carbohydrate metabolic process"/>
    <property type="evidence" value="ECO:0007669"/>
    <property type="project" value="InterPro"/>
</dbReference>
<dbReference type="InterPro" id="IPR052764">
    <property type="entry name" value="GH20_Enzymes"/>
</dbReference>
<dbReference type="InterPro" id="IPR025705">
    <property type="entry name" value="Beta_hexosaminidase_sua/sub"/>
</dbReference>
<evidence type="ECO:0000256" key="1">
    <source>
        <dbReference type="ARBA" id="ARBA00006285"/>
    </source>
</evidence>
<evidence type="ECO:0000259" key="8">
    <source>
        <dbReference type="Pfam" id="PF06458"/>
    </source>
</evidence>
<feature type="active site" description="Proton donor" evidence="5">
    <location>
        <position position="343"/>
    </location>
</feature>
<dbReference type="InterPro" id="IPR015882">
    <property type="entry name" value="HEX_bac_N"/>
</dbReference>
<dbReference type="Pfam" id="PF06458">
    <property type="entry name" value="MucBP"/>
    <property type="match status" value="1"/>
</dbReference>
<dbReference type="PATRIC" id="fig|545697.3.peg.2632"/>
<dbReference type="GO" id="GO:0004563">
    <property type="term" value="F:beta-N-acetylhexosaminidase activity"/>
    <property type="evidence" value="ECO:0007669"/>
    <property type="project" value="InterPro"/>
</dbReference>
<dbReference type="OrthoDB" id="1098018at2"/>
<dbReference type="PANTHER" id="PTHR43678">
    <property type="entry name" value="PUTATIVE (AFU_ORTHOLOGUE AFUA_2G00640)-RELATED"/>
    <property type="match status" value="1"/>
</dbReference>
<keyword evidence="3 9" id="KW-0378">Hydrolase</keyword>
<evidence type="ECO:0000313" key="9">
    <source>
        <dbReference type="EMBL" id="EKY24454.1"/>
    </source>
</evidence>
<evidence type="ECO:0000256" key="4">
    <source>
        <dbReference type="ARBA" id="ARBA00023295"/>
    </source>
</evidence>
<reference evidence="9 10" key="1">
    <citation type="submission" date="2012-05" db="EMBL/GenBank/DDBJ databases">
        <authorList>
            <person name="Weinstock G."/>
            <person name="Sodergren E."/>
            <person name="Lobos E.A."/>
            <person name="Fulton L."/>
            <person name="Fulton R."/>
            <person name="Courtney L."/>
            <person name="Fronick C."/>
            <person name="O'Laughlin M."/>
            <person name="Godfrey J."/>
            <person name="Wilson R.M."/>
            <person name="Miner T."/>
            <person name="Farmer C."/>
            <person name="Delehaunty K."/>
            <person name="Cordes M."/>
            <person name="Minx P."/>
            <person name="Tomlinson C."/>
            <person name="Chen J."/>
            <person name="Wollam A."/>
            <person name="Pepin K.H."/>
            <person name="Bhonagiri V."/>
            <person name="Zhang X."/>
            <person name="Suruliraj S."/>
            <person name="Warren W."/>
            <person name="Mitreva M."/>
            <person name="Mardis E.R."/>
            <person name="Wilson R.K."/>
        </authorList>
    </citation>
    <scope>NUCLEOTIDE SEQUENCE [LARGE SCALE GENOMIC DNA]</scope>
    <source>
        <strain evidence="9 10">DSM 1785</strain>
    </source>
</reference>
<keyword evidence="4" id="KW-0326">Glycosidase</keyword>
<name>L1Q910_9CLOT</name>
<dbReference type="PRINTS" id="PR00738">
    <property type="entry name" value="GLHYDRLASE20"/>
</dbReference>
<evidence type="ECO:0000259" key="6">
    <source>
        <dbReference type="Pfam" id="PF00728"/>
    </source>
</evidence>
<dbReference type="eggNOG" id="COG3525">
    <property type="taxonomic scope" value="Bacteria"/>
</dbReference>
<evidence type="ECO:0000256" key="3">
    <source>
        <dbReference type="ARBA" id="ARBA00022801"/>
    </source>
</evidence>
<keyword evidence="10" id="KW-1185">Reference proteome</keyword>
<evidence type="ECO:0000256" key="2">
    <source>
        <dbReference type="ARBA" id="ARBA00022737"/>
    </source>
</evidence>
<evidence type="ECO:0000256" key="5">
    <source>
        <dbReference type="PIRSR" id="PIRSR625705-1"/>
    </source>
</evidence>
<dbReference type="SUPFAM" id="SSF55545">
    <property type="entry name" value="beta-N-acetylhexosaminidase-like domain"/>
    <property type="match status" value="1"/>
</dbReference>
<dbReference type="STRING" id="545697.HMPREF0216_02677"/>
<comment type="caution">
    <text evidence="9">The sequence shown here is derived from an EMBL/GenBank/DDBJ whole genome shotgun (WGS) entry which is preliminary data.</text>
</comment>
<dbReference type="AlphaFoldDB" id="L1Q910"/>
<dbReference type="Gene3D" id="1.20.1270.90">
    <property type="entry name" value="AF1782-like"/>
    <property type="match status" value="1"/>
</dbReference>
<protein>
    <submittedName>
        <fullName evidence="9">Glycosyl hydrolase family 20, catalytic domain protein</fullName>
    </submittedName>
</protein>
<feature type="domain" description="Beta-hexosaminidase bacterial type N-terminal" evidence="7">
    <location>
        <begin position="71"/>
        <end position="193"/>
    </location>
</feature>
<dbReference type="Gene3D" id="3.20.20.80">
    <property type="entry name" value="Glycosidases"/>
    <property type="match status" value="1"/>
</dbReference>
<sequence>MITRKYGYKGDWKKTLSAIMTLTVLCSTTISALEIDNAYGENKVVFTNEELSAMVNPIVQSYTADSSMKTWSLTADSRLVVLANETNVNNERLKEVIKLVNAEFLEKEIVSAPLVMAYGGESELVKSDVFINITDVSEITEESTSLEAYRIDIDDNGIRLTGASENAILYGLRTIQNLMITNEGLVYGTIIDYPDVEERRIHVDCGRKYFSKDWFIRQIREMSYMKMNTIQMHFSENMGFRIECETDPSIVSDEYLTKKEVREILEEARKYGIKVIPSFDTPGHANHILKFHPEYGQISNTGTHFDGGLDVTNPEAVEYFKSLYREYMELFEGCTDFHIGGDEYMEFDRAPFTTQYKSVLDSYAKDKFGSNAVWQDALANYINEIAELVYEGGFKPRVWNDGLYYGENSYNEKPQTVKMHDYIGVDFWSQMGWNRDIANLNTIINKGHTDIYNVNAGYFYYVLRNSKPTDGREQHSFDYLNQDVRIFEQWTPGKFESNTISDDSSVIKGASLAVWCDNPNLVSEDIITEDISKELRSLATKSWNTKSNSITTIDKFRENYALLGNVAGFEKGSQLPEVGEFLEAENIGKVTLRYVSNTGKILKDDIVKYGTIGKDYSFDAEEIYGYRVISEENVSGNFSKEEVVYTFTYELYCNKSELEKEIKNPLNESLYIRETFADYKNALENAKSVYENELSEQLEVDEVLTELLAAKEKSILLEYYPLYVECEYTLNS</sequence>
<dbReference type="PANTHER" id="PTHR43678:SF1">
    <property type="entry name" value="BETA-N-ACETYLHEXOSAMINIDASE"/>
    <property type="match status" value="1"/>
</dbReference>
<dbReference type="EMBL" id="AMEZ01000084">
    <property type="protein sequence ID" value="EKY24454.1"/>
    <property type="molecule type" value="Genomic_DNA"/>
</dbReference>
<dbReference type="InterPro" id="IPR017853">
    <property type="entry name" value="GH"/>
</dbReference>
<dbReference type="HOGENOM" id="CLU_010969_0_1_9"/>
<dbReference type="Gene3D" id="3.10.20.320">
    <property type="entry name" value="Putative peptidoglycan bound protein (lpxtg motif)"/>
    <property type="match status" value="1"/>
</dbReference>
<dbReference type="Gene3D" id="3.30.379.10">
    <property type="entry name" value="Chitobiase/beta-hexosaminidase domain 2-like"/>
    <property type="match status" value="1"/>
</dbReference>
<dbReference type="InterPro" id="IPR015883">
    <property type="entry name" value="Glyco_hydro_20_cat"/>
</dbReference>
<dbReference type="InterPro" id="IPR029018">
    <property type="entry name" value="Hex-like_dom2"/>
</dbReference>
<dbReference type="Pfam" id="PF02838">
    <property type="entry name" value="Glyco_hydro_20b"/>
    <property type="match status" value="1"/>
</dbReference>
<comment type="similarity">
    <text evidence="1">Belongs to the glycosyl hydrolase 20 family.</text>
</comment>
<dbReference type="RefSeq" id="WP_005214711.1">
    <property type="nucleotide sequence ID" value="NZ_KB291674.1"/>
</dbReference>
<accession>L1Q910</accession>
<dbReference type="Pfam" id="PF00728">
    <property type="entry name" value="Glyco_hydro_20"/>
    <property type="match status" value="1"/>
</dbReference>
<keyword evidence="2" id="KW-0677">Repeat</keyword>
<feature type="domain" description="Glycoside hydrolase family 20 catalytic" evidence="6">
    <location>
        <begin position="199"/>
        <end position="517"/>
    </location>
</feature>
<dbReference type="InterPro" id="IPR009459">
    <property type="entry name" value="MucBP_dom"/>
</dbReference>
<gene>
    <name evidence="9" type="ORF">HMPREF0216_02677</name>
</gene>
<organism evidence="9 10">
    <name type="scientific">Clostridium celatum DSM 1785</name>
    <dbReference type="NCBI Taxonomy" id="545697"/>
    <lineage>
        <taxon>Bacteria</taxon>
        <taxon>Bacillati</taxon>
        <taxon>Bacillota</taxon>
        <taxon>Clostridia</taxon>
        <taxon>Eubacteriales</taxon>
        <taxon>Clostridiaceae</taxon>
        <taxon>Clostridium</taxon>
    </lineage>
</organism>
<dbReference type="SUPFAM" id="SSF51445">
    <property type="entry name" value="(Trans)glycosidases"/>
    <property type="match status" value="1"/>
</dbReference>
<dbReference type="Proteomes" id="UP000010420">
    <property type="component" value="Unassembled WGS sequence"/>
</dbReference>
<feature type="domain" description="MucBP" evidence="8">
    <location>
        <begin position="589"/>
        <end position="650"/>
    </location>
</feature>